<evidence type="ECO:0000313" key="1">
    <source>
        <dbReference type="EMBL" id="PJZ51549.1"/>
    </source>
</evidence>
<name>A0A2M9YJ30_9LEPT</name>
<evidence type="ECO:0008006" key="5">
    <source>
        <dbReference type="Google" id="ProtNLM"/>
    </source>
</evidence>
<dbReference type="EMBL" id="NPDV01000023">
    <property type="protein sequence ID" value="PJZ51549.1"/>
    <property type="molecule type" value="Genomic_DNA"/>
</dbReference>
<comment type="caution">
    <text evidence="1">The sequence shown here is derived from an EMBL/GenBank/DDBJ whole genome shotgun (WGS) entry which is preliminary data.</text>
</comment>
<dbReference type="RefSeq" id="WP_100787508.1">
    <property type="nucleotide sequence ID" value="NZ_NPDU01000070.1"/>
</dbReference>
<dbReference type="Proteomes" id="UP000232149">
    <property type="component" value="Unassembled WGS sequence"/>
</dbReference>
<dbReference type="EMBL" id="NPDU01000070">
    <property type="protein sequence ID" value="PJZ60272.1"/>
    <property type="molecule type" value="Genomic_DNA"/>
</dbReference>
<evidence type="ECO:0000313" key="2">
    <source>
        <dbReference type="EMBL" id="PJZ60272.1"/>
    </source>
</evidence>
<accession>A0A2M9YJ30</accession>
<evidence type="ECO:0000313" key="3">
    <source>
        <dbReference type="Proteomes" id="UP000232149"/>
    </source>
</evidence>
<reference evidence="3 4" key="1">
    <citation type="submission" date="2017-07" db="EMBL/GenBank/DDBJ databases">
        <title>Leptospira spp. isolated from tropical soils.</title>
        <authorList>
            <person name="Thibeaux R."/>
            <person name="Iraola G."/>
            <person name="Ferres I."/>
            <person name="Bierque E."/>
            <person name="Girault D."/>
            <person name="Soupe-Gilbert M.-E."/>
            <person name="Picardeau M."/>
            <person name="Goarant C."/>
        </authorList>
    </citation>
    <scope>NUCLEOTIDE SEQUENCE [LARGE SCALE GENOMIC DNA]</scope>
    <source>
        <strain evidence="1 4">FH2-B-C1</strain>
        <strain evidence="2 3">FH2-B-D1</strain>
    </source>
</reference>
<dbReference type="AlphaFoldDB" id="A0A2M9YJ30"/>
<sequence length="112" mass="12682">MILDGIFGNGTASRVLLHVYHYNEIHSSAIANDYGTAVTPIRLQLERFERSGILVAKNVGRSRVFAFNPKSPFVKPIKDILAIFYNSLSLEEKESIFSTRRRPRQKGKPVYG</sequence>
<organism evidence="1 4">
    <name type="scientific">Leptospira adleri</name>
    <dbReference type="NCBI Taxonomy" id="2023186"/>
    <lineage>
        <taxon>Bacteria</taxon>
        <taxon>Pseudomonadati</taxon>
        <taxon>Spirochaetota</taxon>
        <taxon>Spirochaetia</taxon>
        <taxon>Leptospirales</taxon>
        <taxon>Leptospiraceae</taxon>
        <taxon>Leptospira</taxon>
    </lineage>
</organism>
<protein>
    <recommendedName>
        <fullName evidence="5">ArsR family transcriptional regulator</fullName>
    </recommendedName>
</protein>
<keyword evidence="3" id="KW-1185">Reference proteome</keyword>
<proteinExistence type="predicted"/>
<gene>
    <name evidence="2" type="ORF">CH376_19420</name>
    <name evidence="1" type="ORF">CH380_19900</name>
</gene>
<evidence type="ECO:0000313" key="4">
    <source>
        <dbReference type="Proteomes" id="UP000232188"/>
    </source>
</evidence>
<dbReference type="Proteomes" id="UP000232188">
    <property type="component" value="Unassembled WGS sequence"/>
</dbReference>